<evidence type="ECO:0000313" key="1">
    <source>
        <dbReference type="EMBL" id="ECF6073604.1"/>
    </source>
</evidence>
<proteinExistence type="predicted"/>
<dbReference type="Proteomes" id="UP000839836">
    <property type="component" value="Unassembled WGS sequence"/>
</dbReference>
<dbReference type="EMBL" id="AAILSW010000008">
    <property type="protein sequence ID" value="ECF6073604.1"/>
    <property type="molecule type" value="Genomic_DNA"/>
</dbReference>
<sequence length="67" mass="8007">MYDCARWRASRHDCDTNITERYQNLIAGQTLRLAAKLIQPLFLQKILDEKLDLYDNHNRYHFHNGST</sequence>
<dbReference type="AlphaFoldDB" id="A0A5Y2SAN1"/>
<name>A0A5Y2SAN1_SALHO</name>
<protein>
    <submittedName>
        <fullName evidence="1">Uncharacterized protein</fullName>
    </submittedName>
</protein>
<organism evidence="1">
    <name type="scientific">Salmonella houtenae</name>
    <dbReference type="NCBI Taxonomy" id="59205"/>
    <lineage>
        <taxon>Bacteria</taxon>
        <taxon>Pseudomonadati</taxon>
        <taxon>Pseudomonadota</taxon>
        <taxon>Gammaproteobacteria</taxon>
        <taxon>Enterobacterales</taxon>
        <taxon>Enterobacteriaceae</taxon>
        <taxon>Salmonella</taxon>
    </lineage>
</organism>
<comment type="caution">
    <text evidence="1">The sequence shown here is derived from an EMBL/GenBank/DDBJ whole genome shotgun (WGS) entry which is preliminary data.</text>
</comment>
<gene>
    <name evidence="1" type="ORF">FNH47_05935</name>
</gene>
<reference evidence="1" key="1">
    <citation type="submission" date="2019-07" db="EMBL/GenBank/DDBJ databases">
        <authorList>
            <person name="Ashton P.M."/>
            <person name="Dallman T."/>
            <person name="Nair S."/>
            <person name="De Pinna E."/>
            <person name="Peters T."/>
            <person name="Grant K."/>
        </authorList>
    </citation>
    <scope>NUCLEOTIDE SEQUENCE [LARGE SCALE GENOMIC DNA]</scope>
    <source>
        <strain evidence="1">674345</strain>
    </source>
</reference>
<accession>A0A5Y2SAN1</accession>